<sequence length="70" mass="7353">MHSHAMMFWGGVHTGIVIPADLRCRPRGTRRSASDSGLPDPTSAGFTPSGMSWSWRMGGCGGISPVSPVP</sequence>
<evidence type="ECO:0000313" key="3">
    <source>
        <dbReference type="Proteomes" id="UP000027138"/>
    </source>
</evidence>
<feature type="region of interest" description="Disordered" evidence="1">
    <location>
        <begin position="26"/>
        <end position="51"/>
    </location>
</feature>
<keyword evidence="3" id="KW-1185">Reference proteome</keyword>
<gene>
    <name evidence="2" type="ORF">JCGZ_24254</name>
</gene>
<protein>
    <submittedName>
        <fullName evidence="2">Uncharacterized protein</fullName>
    </submittedName>
</protein>
<dbReference type="Proteomes" id="UP000027138">
    <property type="component" value="Unassembled WGS sequence"/>
</dbReference>
<proteinExistence type="predicted"/>
<name>A0A067JNW5_JATCU</name>
<reference evidence="2 3" key="1">
    <citation type="journal article" date="2014" name="PLoS ONE">
        <title>Global Analysis of Gene Expression Profiles in Physic Nut (Jatropha curcas L.) Seedlings Exposed to Salt Stress.</title>
        <authorList>
            <person name="Zhang L."/>
            <person name="Zhang C."/>
            <person name="Wu P."/>
            <person name="Chen Y."/>
            <person name="Li M."/>
            <person name="Jiang H."/>
            <person name="Wu G."/>
        </authorList>
    </citation>
    <scope>NUCLEOTIDE SEQUENCE [LARGE SCALE GENOMIC DNA]</scope>
    <source>
        <strain evidence="3">cv. GZQX0401</strain>
        <tissue evidence="2">Young leaves</tissue>
    </source>
</reference>
<organism evidence="2 3">
    <name type="scientific">Jatropha curcas</name>
    <name type="common">Barbados nut</name>
    <dbReference type="NCBI Taxonomy" id="180498"/>
    <lineage>
        <taxon>Eukaryota</taxon>
        <taxon>Viridiplantae</taxon>
        <taxon>Streptophyta</taxon>
        <taxon>Embryophyta</taxon>
        <taxon>Tracheophyta</taxon>
        <taxon>Spermatophyta</taxon>
        <taxon>Magnoliopsida</taxon>
        <taxon>eudicotyledons</taxon>
        <taxon>Gunneridae</taxon>
        <taxon>Pentapetalae</taxon>
        <taxon>rosids</taxon>
        <taxon>fabids</taxon>
        <taxon>Malpighiales</taxon>
        <taxon>Euphorbiaceae</taxon>
        <taxon>Crotonoideae</taxon>
        <taxon>Jatropheae</taxon>
        <taxon>Jatropha</taxon>
    </lineage>
</organism>
<accession>A0A067JNW5</accession>
<dbReference type="EMBL" id="KK914990">
    <property type="protein sequence ID" value="KDP25671.1"/>
    <property type="molecule type" value="Genomic_DNA"/>
</dbReference>
<evidence type="ECO:0000256" key="1">
    <source>
        <dbReference type="SAM" id="MobiDB-lite"/>
    </source>
</evidence>
<evidence type="ECO:0000313" key="2">
    <source>
        <dbReference type="EMBL" id="KDP25671.1"/>
    </source>
</evidence>
<dbReference type="AlphaFoldDB" id="A0A067JNW5"/>